<protein>
    <submittedName>
        <fullName evidence="1">Uncharacterized protein</fullName>
    </submittedName>
</protein>
<accession>A0AAD4S9V6</accession>
<evidence type="ECO:0000313" key="1">
    <source>
        <dbReference type="EMBL" id="KAI3879876.1"/>
    </source>
</evidence>
<proteinExistence type="predicted"/>
<organism evidence="1 2">
    <name type="scientific">Papaver atlanticum</name>
    <dbReference type="NCBI Taxonomy" id="357466"/>
    <lineage>
        <taxon>Eukaryota</taxon>
        <taxon>Viridiplantae</taxon>
        <taxon>Streptophyta</taxon>
        <taxon>Embryophyta</taxon>
        <taxon>Tracheophyta</taxon>
        <taxon>Spermatophyta</taxon>
        <taxon>Magnoliopsida</taxon>
        <taxon>Ranunculales</taxon>
        <taxon>Papaveraceae</taxon>
        <taxon>Papaveroideae</taxon>
        <taxon>Papaver</taxon>
    </lineage>
</organism>
<keyword evidence="2" id="KW-1185">Reference proteome</keyword>
<comment type="caution">
    <text evidence="1">The sequence shown here is derived from an EMBL/GenBank/DDBJ whole genome shotgun (WGS) entry which is preliminary data.</text>
</comment>
<gene>
    <name evidence="1" type="ORF">MKW98_018115</name>
</gene>
<dbReference type="AlphaFoldDB" id="A0AAD4S9V6"/>
<name>A0AAD4S9V6_9MAGN</name>
<evidence type="ECO:0000313" key="2">
    <source>
        <dbReference type="Proteomes" id="UP001202328"/>
    </source>
</evidence>
<sequence>MSASQFLNSLGLRIVYVAEGNLVAEFSKRTRFLFLLLARVVSFHKAYKWYAHVLGMKRAEYFFLQLESELLEVSSKFLVDDYSLLTFYSMRRMFDRGKGFQLLKVFSDLDGVSKFNIIITTSGFCVFTMCSILLAEYTANSAHEILLEYEYGLHSWLMNSFVVMLFTNGDSYHGGVCFYHYFVYTCSLFDRGKRCNSSRVMANYSGKFVYALVFKLGYLLRLLCESSTTFLFVKGVETGVVCKFWDERLQYGTVLLSRLILQVTGTNEAGTVIELVDQLHLSRWSFCDSLTLQLGGGSQKSLKVCVAAKHYVSRSQILSKRLTCRFVFLSFSASKLCDEFLQQGIKFCLLNIGLWSTASSDVFNGFLTRLPEGPSSTVNSSDGYCSGLVDFLVANGGVCFYRYLSWKFRLVSPGFWSVKSVKMTVQFSVSSFHGKWTPHSKSLGVVPVYTEILWSSDTDNIREHGFPNASVAPTYEWLSGSTSALRNENSAMTFCLCVMHDLYPGASINFCPWFIHHQKCCIQLEFPGGTMEHSVQTRDVSRFYCVNVPGILDVGLIEEILSSTWGR</sequence>
<reference evidence="1" key="1">
    <citation type="submission" date="2022-04" db="EMBL/GenBank/DDBJ databases">
        <title>A functionally conserved STORR gene fusion in Papaver species that diverged 16.8 million years ago.</title>
        <authorList>
            <person name="Catania T."/>
        </authorList>
    </citation>
    <scope>NUCLEOTIDE SEQUENCE</scope>
    <source>
        <strain evidence="1">S-188037</strain>
    </source>
</reference>
<dbReference type="EMBL" id="JAJJMB010012240">
    <property type="protein sequence ID" value="KAI3879876.1"/>
    <property type="molecule type" value="Genomic_DNA"/>
</dbReference>
<dbReference type="Proteomes" id="UP001202328">
    <property type="component" value="Unassembled WGS sequence"/>
</dbReference>